<name>A0A0F9J3Z5_9ZZZZ</name>
<comment type="caution">
    <text evidence="1">The sequence shown here is derived from an EMBL/GenBank/DDBJ whole genome shotgun (WGS) entry which is preliminary data.</text>
</comment>
<evidence type="ECO:0000313" key="1">
    <source>
        <dbReference type="EMBL" id="KKM00671.1"/>
    </source>
</evidence>
<protein>
    <submittedName>
        <fullName evidence="1">Uncharacterized protein</fullName>
    </submittedName>
</protein>
<gene>
    <name evidence="1" type="ORF">LCGC14_1802130</name>
</gene>
<organism evidence="1">
    <name type="scientific">marine sediment metagenome</name>
    <dbReference type="NCBI Taxonomy" id="412755"/>
    <lineage>
        <taxon>unclassified sequences</taxon>
        <taxon>metagenomes</taxon>
        <taxon>ecological metagenomes</taxon>
    </lineage>
</organism>
<reference evidence="1" key="1">
    <citation type="journal article" date="2015" name="Nature">
        <title>Complex archaea that bridge the gap between prokaryotes and eukaryotes.</title>
        <authorList>
            <person name="Spang A."/>
            <person name="Saw J.H."/>
            <person name="Jorgensen S.L."/>
            <person name="Zaremba-Niedzwiedzka K."/>
            <person name="Martijn J."/>
            <person name="Lind A.E."/>
            <person name="van Eijk R."/>
            <person name="Schleper C."/>
            <person name="Guy L."/>
            <person name="Ettema T.J."/>
        </authorList>
    </citation>
    <scope>NUCLEOTIDE SEQUENCE</scope>
</reference>
<dbReference type="EMBL" id="LAZR01017379">
    <property type="protein sequence ID" value="KKM00671.1"/>
    <property type="molecule type" value="Genomic_DNA"/>
</dbReference>
<proteinExistence type="predicted"/>
<accession>A0A0F9J3Z5</accession>
<sequence length="130" mass="15482">MDTSETYIKMRLTAVSDLGMGTPPSGDFHHLKDDEDIWVSRDGNFYYFAHDKCCQLERQDQLQEMRGGFEAGFIDWFYWRNAVYPHMQNPFNKGWHFTSMEQLWLAFVMKVKYGKVWTDGGWKHHESTQD</sequence>
<dbReference type="AlphaFoldDB" id="A0A0F9J3Z5"/>